<dbReference type="RefSeq" id="WP_261499487.1">
    <property type="nucleotide sequence ID" value="NZ_JAODYH010000003.1"/>
</dbReference>
<dbReference type="SUPFAM" id="SSF54427">
    <property type="entry name" value="NTF2-like"/>
    <property type="match status" value="1"/>
</dbReference>
<evidence type="ECO:0000313" key="2">
    <source>
        <dbReference type="Proteomes" id="UP001525968"/>
    </source>
</evidence>
<reference evidence="1 2" key="1">
    <citation type="submission" date="2022-09" db="EMBL/GenBank/DDBJ databases">
        <title>Draft genome of isolate Be4.</title>
        <authorList>
            <person name="Sanchez-Castro I."/>
            <person name="Martinez-Rodriguez P."/>
            <person name="Descostes M."/>
            <person name="Merroun M."/>
        </authorList>
    </citation>
    <scope>NUCLEOTIDE SEQUENCE [LARGE SCALE GENOMIC DNA]</scope>
    <source>
        <strain evidence="1 2">Be4</strain>
    </source>
</reference>
<evidence type="ECO:0000313" key="1">
    <source>
        <dbReference type="EMBL" id="MCT9810462.1"/>
    </source>
</evidence>
<sequence>MSYEINLPDVVAEVAQAFSRYEHALVHNQIDELDRLFWHSPHTMRYGAGENLYGHAEIQAFRATRPGAGLARTVTRTQLTTYGRDFATTHLEFSRAGSDKVGRQTQTWLRLPEGWRVVSAHVSVMQ</sequence>
<organism evidence="1 2">
    <name type="scientific">Acidovorax bellezanensis</name>
    <dbReference type="NCBI Taxonomy" id="2976702"/>
    <lineage>
        <taxon>Bacteria</taxon>
        <taxon>Pseudomonadati</taxon>
        <taxon>Pseudomonadota</taxon>
        <taxon>Betaproteobacteria</taxon>
        <taxon>Burkholderiales</taxon>
        <taxon>Comamonadaceae</taxon>
        <taxon>Acidovorax</taxon>
    </lineage>
</organism>
<name>A0ABT2PIZ4_9BURK</name>
<dbReference type="NCBIfam" id="NF033625">
    <property type="entry name" value="HpxZ"/>
    <property type="match status" value="1"/>
</dbReference>
<comment type="caution">
    <text evidence="1">The sequence shown here is derived from an EMBL/GenBank/DDBJ whole genome shotgun (WGS) entry which is preliminary data.</text>
</comment>
<protein>
    <submittedName>
        <fullName evidence="1">Oxalurate catabolism protein HpxZ</fullName>
    </submittedName>
</protein>
<proteinExistence type="predicted"/>
<dbReference type="EMBL" id="JAODYH010000003">
    <property type="protein sequence ID" value="MCT9810462.1"/>
    <property type="molecule type" value="Genomic_DNA"/>
</dbReference>
<dbReference type="InterPro" id="IPR032710">
    <property type="entry name" value="NTF2-like_dom_sf"/>
</dbReference>
<dbReference type="Gene3D" id="3.10.450.50">
    <property type="match status" value="1"/>
</dbReference>
<dbReference type="Pfam" id="PF11533">
    <property type="entry name" value="AtzH-like"/>
    <property type="match status" value="1"/>
</dbReference>
<gene>
    <name evidence="1" type="primary">hpxZ</name>
    <name evidence="1" type="ORF">N0K08_07450</name>
</gene>
<dbReference type="Proteomes" id="UP001525968">
    <property type="component" value="Unassembled WGS sequence"/>
</dbReference>
<accession>A0ABT2PIZ4</accession>
<dbReference type="InterPro" id="IPR024507">
    <property type="entry name" value="AtzH-like"/>
</dbReference>
<keyword evidence="2" id="KW-1185">Reference proteome</keyword>